<organism evidence="1 2">
    <name type="scientific">Actinokineospora spheciospongiae</name>
    <dbReference type="NCBI Taxonomy" id="909613"/>
    <lineage>
        <taxon>Bacteria</taxon>
        <taxon>Bacillati</taxon>
        <taxon>Actinomycetota</taxon>
        <taxon>Actinomycetes</taxon>
        <taxon>Pseudonocardiales</taxon>
        <taxon>Pseudonocardiaceae</taxon>
        <taxon>Actinokineospora</taxon>
    </lineage>
</organism>
<dbReference type="NCBIfam" id="NF047838">
    <property type="entry name" value="SCO4402_fam"/>
    <property type="match status" value="1"/>
</dbReference>
<dbReference type="EMBL" id="AYXG01000048">
    <property type="protein sequence ID" value="EWC63357.1"/>
    <property type="molecule type" value="Genomic_DNA"/>
</dbReference>
<name>W7J2R2_9PSEU</name>
<evidence type="ECO:0000313" key="1">
    <source>
        <dbReference type="EMBL" id="EWC63357.1"/>
    </source>
</evidence>
<proteinExistence type="predicted"/>
<sequence>MRYTMMHGLELHTTITLDNISEHRGELLDAFAHVVEDHFFDQYAPSDSIGWKFHDEEEATALRTIVTLLLRIEDEVFGGEEAELAHHLWPQVVAAAHKALDLMRANDTHTIPGTSATYSDRPPARFLDMRADTEAGLEVLGTVSPENTGGRQGSVRNAIARVVEDNHYNESDPSESIGVKLHDEREATAMRTLVALVLRVSVDVETQDRVRDEHEYLTHPLWPEVAAAARATLRLMRMND</sequence>
<dbReference type="InterPro" id="IPR057705">
    <property type="entry name" value="DUF7945"/>
</dbReference>
<dbReference type="Pfam" id="PF25656">
    <property type="entry name" value="DUF7945"/>
    <property type="match status" value="2"/>
</dbReference>
<accession>W7J2R2</accession>
<dbReference type="Proteomes" id="UP000019277">
    <property type="component" value="Unassembled WGS sequence"/>
</dbReference>
<keyword evidence="2" id="KW-1185">Reference proteome</keyword>
<comment type="caution">
    <text evidence="1">The sequence shown here is derived from an EMBL/GenBank/DDBJ whole genome shotgun (WGS) entry which is preliminary data.</text>
</comment>
<gene>
    <name evidence="1" type="ORF">UO65_1355</name>
</gene>
<dbReference type="AlphaFoldDB" id="W7J2R2"/>
<reference evidence="1 2" key="1">
    <citation type="journal article" date="2014" name="Genome Announc.">
        <title>Draft Genome Sequence of the Antitrypanosomally Active Sponge-Associated Bacterium Actinokineospora sp. Strain EG49.</title>
        <authorList>
            <person name="Harjes J."/>
            <person name="Ryu T."/>
            <person name="Abdelmohsen U.R."/>
            <person name="Moitinho-Silva L."/>
            <person name="Horn H."/>
            <person name="Ravasi T."/>
            <person name="Hentschel U."/>
        </authorList>
    </citation>
    <scope>NUCLEOTIDE SEQUENCE [LARGE SCALE GENOMIC DNA]</scope>
    <source>
        <strain evidence="1 2">EG49</strain>
    </source>
</reference>
<evidence type="ECO:0000313" key="2">
    <source>
        <dbReference type="Proteomes" id="UP000019277"/>
    </source>
</evidence>
<protein>
    <submittedName>
        <fullName evidence="1">Uncharacterized protein</fullName>
    </submittedName>
</protein>